<protein>
    <recommendedName>
        <fullName evidence="2">histidine kinase</fullName>
        <ecNumber evidence="2">2.7.13.3</ecNumber>
    </recommendedName>
</protein>
<evidence type="ECO:0000256" key="8">
    <source>
        <dbReference type="ARBA" id="ARBA00023012"/>
    </source>
</evidence>
<dbReference type="PRINTS" id="PR00344">
    <property type="entry name" value="BCTRLSENSOR"/>
</dbReference>
<feature type="domain" description="PAC" evidence="11">
    <location>
        <begin position="465"/>
        <end position="517"/>
    </location>
</feature>
<dbReference type="InterPro" id="IPR036097">
    <property type="entry name" value="HisK_dim/P_sf"/>
</dbReference>
<comment type="caution">
    <text evidence="12">The sequence shown here is derived from an EMBL/GenBank/DDBJ whole genome shotgun (WGS) entry which is preliminary data.</text>
</comment>
<proteinExistence type="predicted"/>
<keyword evidence="3" id="KW-0597">Phosphoprotein</keyword>
<dbReference type="CDD" id="cd00130">
    <property type="entry name" value="PAS"/>
    <property type="match status" value="4"/>
</dbReference>
<dbReference type="Pfam" id="PF00512">
    <property type="entry name" value="HisKA"/>
    <property type="match status" value="1"/>
</dbReference>
<keyword evidence="8" id="KW-0902">Two-component regulatory system</keyword>
<feature type="domain" description="PAS" evidence="10">
    <location>
        <begin position="159"/>
        <end position="208"/>
    </location>
</feature>
<dbReference type="PANTHER" id="PTHR43304">
    <property type="entry name" value="PHYTOCHROME-LIKE PROTEIN CPH1"/>
    <property type="match status" value="1"/>
</dbReference>
<keyword evidence="7" id="KW-0067">ATP-binding</keyword>
<feature type="domain" description="PAC" evidence="11">
    <location>
        <begin position="338"/>
        <end position="389"/>
    </location>
</feature>
<dbReference type="InterPro" id="IPR052162">
    <property type="entry name" value="Sensor_kinase/Photoreceptor"/>
</dbReference>
<dbReference type="InterPro" id="IPR005467">
    <property type="entry name" value="His_kinase_dom"/>
</dbReference>
<dbReference type="Pfam" id="PF13426">
    <property type="entry name" value="PAS_9"/>
    <property type="match status" value="1"/>
</dbReference>
<evidence type="ECO:0000256" key="3">
    <source>
        <dbReference type="ARBA" id="ARBA00022553"/>
    </source>
</evidence>
<reference evidence="12 13" key="1">
    <citation type="submission" date="2023-07" db="EMBL/GenBank/DDBJ databases">
        <title>Genomic Encyclopedia of Type Strains, Phase IV (KMG-IV): sequencing the most valuable type-strain genomes for metagenomic binning, comparative biology and taxonomic classification.</title>
        <authorList>
            <person name="Goeker M."/>
        </authorList>
    </citation>
    <scope>NUCLEOTIDE SEQUENCE [LARGE SCALE GENOMIC DNA]</scope>
    <source>
        <strain evidence="12 13">DSM 9768</strain>
    </source>
</reference>
<dbReference type="InterPro" id="IPR003661">
    <property type="entry name" value="HisK_dim/P_dom"/>
</dbReference>
<dbReference type="InterPro" id="IPR013767">
    <property type="entry name" value="PAS_fold"/>
</dbReference>
<keyword evidence="5" id="KW-0547">Nucleotide-binding</keyword>
<dbReference type="InterPro" id="IPR004358">
    <property type="entry name" value="Sig_transdc_His_kin-like_C"/>
</dbReference>
<dbReference type="InterPro" id="IPR001610">
    <property type="entry name" value="PAC"/>
</dbReference>
<comment type="catalytic activity">
    <reaction evidence="1">
        <text>ATP + protein L-histidine = ADP + protein N-phospho-L-histidine.</text>
        <dbReference type="EC" id="2.7.13.3"/>
    </reaction>
</comment>
<feature type="domain" description="PAS" evidence="10">
    <location>
        <begin position="390"/>
        <end position="461"/>
    </location>
</feature>
<keyword evidence="6" id="KW-0418">Kinase</keyword>
<dbReference type="PROSITE" id="PS50112">
    <property type="entry name" value="PAS"/>
    <property type="match status" value="4"/>
</dbReference>
<evidence type="ECO:0000313" key="13">
    <source>
        <dbReference type="Proteomes" id="UP001230005"/>
    </source>
</evidence>
<dbReference type="Proteomes" id="UP001230005">
    <property type="component" value="Unassembled WGS sequence"/>
</dbReference>
<dbReference type="SUPFAM" id="SSF55874">
    <property type="entry name" value="ATPase domain of HSP90 chaperone/DNA topoisomerase II/histidine kinase"/>
    <property type="match status" value="1"/>
</dbReference>
<dbReference type="Pfam" id="PF00989">
    <property type="entry name" value="PAS"/>
    <property type="match status" value="1"/>
</dbReference>
<evidence type="ECO:0000256" key="7">
    <source>
        <dbReference type="ARBA" id="ARBA00022840"/>
    </source>
</evidence>
<dbReference type="Gene3D" id="1.10.287.130">
    <property type="match status" value="1"/>
</dbReference>
<dbReference type="InterPro" id="IPR003594">
    <property type="entry name" value="HATPase_dom"/>
</dbReference>
<dbReference type="PROSITE" id="PS50113">
    <property type="entry name" value="PAC"/>
    <property type="match status" value="4"/>
</dbReference>
<dbReference type="NCBIfam" id="TIGR00229">
    <property type="entry name" value="sensory_box"/>
    <property type="match status" value="4"/>
</dbReference>
<dbReference type="Gene3D" id="3.30.450.20">
    <property type="entry name" value="PAS domain"/>
    <property type="match status" value="4"/>
</dbReference>
<dbReference type="SMART" id="SM00387">
    <property type="entry name" value="HATPase_c"/>
    <property type="match status" value="1"/>
</dbReference>
<accession>A0ABU0A017</accession>
<dbReference type="RefSeq" id="WP_307329578.1">
    <property type="nucleotide sequence ID" value="NZ_JAUSUG010000020.1"/>
</dbReference>
<feature type="domain" description="PAC" evidence="11">
    <location>
        <begin position="211"/>
        <end position="263"/>
    </location>
</feature>
<dbReference type="SMART" id="SM00086">
    <property type="entry name" value="PAC"/>
    <property type="match status" value="4"/>
</dbReference>
<evidence type="ECO:0000313" key="12">
    <source>
        <dbReference type="EMBL" id="MDQ0256833.1"/>
    </source>
</evidence>
<evidence type="ECO:0000256" key="1">
    <source>
        <dbReference type="ARBA" id="ARBA00000085"/>
    </source>
</evidence>
<dbReference type="EC" id="2.7.13.3" evidence="2"/>
<dbReference type="Pfam" id="PF02518">
    <property type="entry name" value="HATPase_c"/>
    <property type="match status" value="1"/>
</dbReference>
<dbReference type="SUPFAM" id="SSF55785">
    <property type="entry name" value="PYP-like sensor domain (PAS domain)"/>
    <property type="match status" value="4"/>
</dbReference>
<feature type="domain" description="PAS" evidence="10">
    <location>
        <begin position="11"/>
        <end position="81"/>
    </location>
</feature>
<dbReference type="SMART" id="SM00388">
    <property type="entry name" value="HisKA"/>
    <property type="match status" value="1"/>
</dbReference>
<sequence length="751" mass="85022">MINQHSLKMEEQIMYMHAFQNTTVGMAMVSLDGRVIKCNKAVSTILGYTEEELTNISFSNYTHKEDIQRSYKVINESLEGLRDSYQIEKRFIHKNGEIVWGLLNVTLIRDAEGDPLYFLSQLNDISDKKETEEKLREMGKQFQLITDNSLDKISKHALNGDYTYVSPACVNLLGYTQDELIGVSPLDLCHPDDIAVLEKHLTIVLNQGEFHKLTFRMKLKSGEYRWFESAGKGIIGENGQVTEILTFTRDITHRKSVEERLRLNEKRYKSLFENNPDMCFIVDLQGNYTSINKSFEKITGYTYKEIVQDGINFRFLIEKEDLKKVEKHFAGAVAGNVQRYEASGINKQGRAIILDVVNAPIMINNEVVGVYGIAKDISKQKAAEAALKQAKTQLESFIDNNVDPILIFNKNGKLLKVNEAFETTYGWSREEIIGQDHLHLELIPEKYTEKVKINLDTLKSGAKFKGIKSKRKTRDGDILDVDISGFPTEDEKGELNGWAITLRDVTEAKLAEEVLRNSEKLSVAGQLAAGIAHEIRNPMTAIKGFIQLMNRDKEFSSRLKYFDIILKEISRIELIISELLILAKPQDVRVTQADITSLIEEVAVLLQTQAILNNVTIETEFENNAQLIFCEKNQIKQVCINFIKNAIEAMPKGGLLRIKVSNVNDKGINIQFIDQGFGIPSNLLKKLGEPFYTTKEKGTGLGFMVSKKIIENHGGSLTVQSEENKGTTVEVFLPLQRSSEVDTNTHNLMEN</sequence>
<gene>
    <name evidence="12" type="ORF">J2S74_004255</name>
</gene>
<feature type="domain" description="PAS" evidence="10">
    <location>
        <begin position="264"/>
        <end position="336"/>
    </location>
</feature>
<evidence type="ECO:0000256" key="6">
    <source>
        <dbReference type="ARBA" id="ARBA00022777"/>
    </source>
</evidence>
<dbReference type="SMART" id="SM00091">
    <property type="entry name" value="PAS"/>
    <property type="match status" value="4"/>
</dbReference>
<name>A0ABU0A017_9BACI</name>
<evidence type="ECO:0000259" key="11">
    <source>
        <dbReference type="PROSITE" id="PS50113"/>
    </source>
</evidence>
<dbReference type="EMBL" id="JAUSUG010000020">
    <property type="protein sequence ID" value="MDQ0256833.1"/>
    <property type="molecule type" value="Genomic_DNA"/>
</dbReference>
<dbReference type="InterPro" id="IPR000700">
    <property type="entry name" value="PAS-assoc_C"/>
</dbReference>
<dbReference type="SUPFAM" id="SSF47384">
    <property type="entry name" value="Homodimeric domain of signal transducing histidine kinase"/>
    <property type="match status" value="1"/>
</dbReference>
<dbReference type="Gene3D" id="3.30.565.10">
    <property type="entry name" value="Histidine kinase-like ATPase, C-terminal domain"/>
    <property type="match status" value="1"/>
</dbReference>
<keyword evidence="4" id="KW-0808">Transferase</keyword>
<dbReference type="InterPro" id="IPR035965">
    <property type="entry name" value="PAS-like_dom_sf"/>
</dbReference>
<dbReference type="CDD" id="cd00075">
    <property type="entry name" value="HATPase"/>
    <property type="match status" value="1"/>
</dbReference>
<dbReference type="InterPro" id="IPR013655">
    <property type="entry name" value="PAS_fold_3"/>
</dbReference>
<dbReference type="PANTHER" id="PTHR43304:SF1">
    <property type="entry name" value="PAC DOMAIN-CONTAINING PROTEIN"/>
    <property type="match status" value="1"/>
</dbReference>
<evidence type="ECO:0000259" key="9">
    <source>
        <dbReference type="PROSITE" id="PS50109"/>
    </source>
</evidence>
<dbReference type="InterPro" id="IPR000014">
    <property type="entry name" value="PAS"/>
</dbReference>
<feature type="domain" description="PAC" evidence="11">
    <location>
        <begin position="85"/>
        <end position="137"/>
    </location>
</feature>
<dbReference type="InterPro" id="IPR036890">
    <property type="entry name" value="HATPase_C_sf"/>
</dbReference>
<feature type="domain" description="Histidine kinase" evidence="9">
    <location>
        <begin position="530"/>
        <end position="737"/>
    </location>
</feature>
<dbReference type="Pfam" id="PF08447">
    <property type="entry name" value="PAS_3"/>
    <property type="match status" value="2"/>
</dbReference>
<organism evidence="12 13">
    <name type="scientific">Evansella vedderi</name>
    <dbReference type="NCBI Taxonomy" id="38282"/>
    <lineage>
        <taxon>Bacteria</taxon>
        <taxon>Bacillati</taxon>
        <taxon>Bacillota</taxon>
        <taxon>Bacilli</taxon>
        <taxon>Bacillales</taxon>
        <taxon>Bacillaceae</taxon>
        <taxon>Evansella</taxon>
    </lineage>
</organism>
<evidence type="ECO:0000259" key="10">
    <source>
        <dbReference type="PROSITE" id="PS50112"/>
    </source>
</evidence>
<evidence type="ECO:0000256" key="4">
    <source>
        <dbReference type="ARBA" id="ARBA00022679"/>
    </source>
</evidence>
<evidence type="ECO:0000256" key="2">
    <source>
        <dbReference type="ARBA" id="ARBA00012438"/>
    </source>
</evidence>
<dbReference type="PROSITE" id="PS50109">
    <property type="entry name" value="HIS_KIN"/>
    <property type="match status" value="1"/>
</dbReference>
<dbReference type="CDD" id="cd00082">
    <property type="entry name" value="HisKA"/>
    <property type="match status" value="1"/>
</dbReference>
<keyword evidence="13" id="KW-1185">Reference proteome</keyword>
<evidence type="ECO:0000256" key="5">
    <source>
        <dbReference type="ARBA" id="ARBA00022741"/>
    </source>
</evidence>